<dbReference type="Gene3D" id="2.60.200.60">
    <property type="match status" value="1"/>
</dbReference>
<dbReference type="GeneID" id="18505267"/>
<sequence>MIVATHTAMSQGHGSFPPTPSAGGNGLLTVDGHPVILVGQSFVPHTNGKKMHTPVVAGGSGFFTVDGIPVATVGSSLGCGDTIASSATQYFEVEG</sequence>
<dbReference type="Pfam" id="PF05488">
    <property type="entry name" value="PAAR_motif"/>
    <property type="match status" value="1"/>
</dbReference>
<organism evidence="2 3">
    <name type="scientific">Shewanella phage Spp001</name>
    <dbReference type="NCBI Taxonomy" id="1445859"/>
    <lineage>
        <taxon>Viruses</taxon>
        <taxon>Duplodnaviria</taxon>
        <taxon>Heunggongvirae</taxon>
        <taxon>Uroviricota</taxon>
        <taxon>Caudoviricetes</taxon>
        <taxon>Chaseviridae</taxon>
        <taxon>Nefertitivirinae</taxon>
        <taxon>Yushanvirus</taxon>
        <taxon>Yushanvirus Spp001</taxon>
    </lineage>
</organism>
<reference evidence="2" key="1">
    <citation type="submission" date="2016-09" db="EMBL/GenBank/DDBJ databases">
        <title>The novel Shewanella putrefaciens-infecting bacteriophage Spp001: Ggenome sequence and lytic enzymes.</title>
        <authorList>
            <person name="Han F."/>
        </authorList>
    </citation>
    <scope>NUCLEOTIDE SEQUENCE</scope>
</reference>
<proteinExistence type="predicted"/>
<dbReference type="KEGG" id="vg:18505267"/>
<keyword evidence="3" id="KW-1185">Reference proteome</keyword>
<dbReference type="EMBL" id="KJ002054">
    <property type="protein sequence ID" value="AHJ10514.1"/>
    <property type="molecule type" value="Genomic_DNA"/>
</dbReference>
<evidence type="ECO:0000313" key="2">
    <source>
        <dbReference type="EMBL" id="AHJ10514.1"/>
    </source>
</evidence>
<dbReference type="InterPro" id="IPR008727">
    <property type="entry name" value="PAAR_motif"/>
</dbReference>
<dbReference type="OrthoDB" id="23989at10239"/>
<feature type="region of interest" description="Disordered" evidence="1">
    <location>
        <begin position="1"/>
        <end position="24"/>
    </location>
</feature>
<dbReference type="RefSeq" id="YP_009008826.1">
    <property type="nucleotide sequence ID" value="NC_023594.2"/>
</dbReference>
<gene>
    <name evidence="2" type="ORF">Spp001_06</name>
</gene>
<evidence type="ECO:0000256" key="1">
    <source>
        <dbReference type="SAM" id="MobiDB-lite"/>
    </source>
</evidence>
<accession>W6EK72</accession>
<dbReference type="Proteomes" id="UP000019368">
    <property type="component" value="Segment"/>
</dbReference>
<protein>
    <submittedName>
        <fullName evidence="2">Paar protein</fullName>
    </submittedName>
</protein>
<evidence type="ECO:0000313" key="3">
    <source>
        <dbReference type="Proteomes" id="UP000019368"/>
    </source>
</evidence>
<name>W6EK72_9CAUD</name>